<evidence type="ECO:0000313" key="2">
    <source>
        <dbReference type="EMBL" id="BAC89768.1"/>
    </source>
</evidence>
<dbReference type="OrthoDB" id="512617at2"/>
<evidence type="ECO:0000256" key="1">
    <source>
        <dbReference type="SAM" id="MobiDB-lite"/>
    </source>
</evidence>
<dbReference type="STRING" id="251221.gene:10759319"/>
<protein>
    <submittedName>
        <fullName evidence="2">Glr1827 protein</fullName>
    </submittedName>
</protein>
<dbReference type="KEGG" id="gvi:glr1827"/>
<dbReference type="Proteomes" id="UP000000557">
    <property type="component" value="Chromosome"/>
</dbReference>
<dbReference type="HOGENOM" id="CLU_425643_0_0_3"/>
<gene>
    <name evidence="2" type="ordered locus">glr1827</name>
</gene>
<reference evidence="2 3" key="1">
    <citation type="journal article" date="2003" name="DNA Res.">
        <title>Complete genome structure of Gloeobacter violaceus PCC 7421, a cyanobacterium that lacks thylakoids.</title>
        <authorList>
            <person name="Nakamura Y."/>
            <person name="Kaneko T."/>
            <person name="Sato S."/>
            <person name="Mimuro M."/>
            <person name="Miyashita H."/>
            <person name="Tsuchiya T."/>
            <person name="Sasamoto S."/>
            <person name="Watanabe A."/>
            <person name="Kawashima K."/>
            <person name="Kishida Y."/>
            <person name="Kiyokawa C."/>
            <person name="Kohara M."/>
            <person name="Matsumoto M."/>
            <person name="Matsuno A."/>
            <person name="Nakazaki N."/>
            <person name="Shimpo S."/>
            <person name="Takeuchi C."/>
            <person name="Yamada M."/>
            <person name="Tabata S."/>
        </authorList>
    </citation>
    <scope>NUCLEOTIDE SEQUENCE [LARGE SCALE GENOMIC DNA]</scope>
    <source>
        <strain evidence="3">ATCC 29082 / PCC 7421</strain>
    </source>
</reference>
<dbReference type="AlphaFoldDB" id="Q7NJK5"/>
<proteinExistence type="predicted"/>
<dbReference type="EnsemblBacteria" id="BAC89768">
    <property type="protein sequence ID" value="BAC89768"/>
    <property type="gene ID" value="BAC89768"/>
</dbReference>
<evidence type="ECO:0000313" key="3">
    <source>
        <dbReference type="Proteomes" id="UP000000557"/>
    </source>
</evidence>
<sequence length="643" mass="67967">MADPSSTGRDRAMAEEMNRRESGYCRCGARRYSFVGFAASLAALLAACGGTERSELQPLAVEPNGTSVYVQSIEAKGDLVTLGVLAINGRNEPVKLSETTDPVMLQDEAGSQYFAAKEDVEVPPHTAAVLKIPFAGPLSRNSNNLTVRFNPRYGNRFNRPQLMVQGLPGKQGTLIDFATPINREGPLELSAHHANGLTLALGGVRFTERDTRVAFEAINGNDREISLSRRSDLPYLEDGRANRYYLVPPASNPQLLVSGKQKLAGVLHFAGRVPQDVGPLTLHINERFGNPDWKEARDPKLQIAGIAPAQTSEVAIPAEGSKPAPVAFSAPKLPEIQPVSLQVNHPNGTVLRVSSVTFAPDAVVLDMAVTNGLKEPIQLSGAGDMLLTDDLGNPYLPTPPPDNQALNVAPGATLKGRFTFLGRVAPGASRLTLTTNSVYGSDDWSRSTKPKMIVGGISIGQSQAVASTPLAAGAAQSGASAVPGPDSAAAPSTPAESMPQAAAPAGPTPPQPPAGGNTIEVNLQTNHPNGSVMRLSKVTYNEDNIALEMTVTNGHNEQIQLNFRDDMLVKDDLGNRYNPAPPPSNPKVTVNPGATIKGQFVFIGRIAPGARNITLTTNSVLGSDWKRSDRPKMIISGIPVGGS</sequence>
<dbReference type="EMBL" id="BA000045">
    <property type="protein sequence ID" value="BAC89768.1"/>
    <property type="molecule type" value="Genomic_DNA"/>
</dbReference>
<reference evidence="2 3" key="2">
    <citation type="journal article" date="2003" name="DNA Res.">
        <title>Complete genome structure of Gloeobacter violaceus PCC 7421, a cyanobacterium that lacks thylakoids (supplement).</title>
        <authorList>
            <person name="Nakamura Y."/>
            <person name="Kaneko T."/>
            <person name="Sato S."/>
            <person name="Mimuro M."/>
            <person name="Miyashita H."/>
            <person name="Tsuchiya T."/>
            <person name="Sasamoto S."/>
            <person name="Watanabe A."/>
            <person name="Kawashima K."/>
            <person name="Kishida Y."/>
            <person name="Kiyokawa C."/>
            <person name="Kohara M."/>
            <person name="Matsumoto M."/>
            <person name="Matsuno A."/>
            <person name="Nakazaki N."/>
            <person name="Shimpo S."/>
            <person name="Takeuchi C."/>
            <person name="Yamada M."/>
            <person name="Tabata S."/>
        </authorList>
    </citation>
    <scope>NUCLEOTIDE SEQUENCE [LARGE SCALE GENOMIC DNA]</scope>
    <source>
        <strain evidence="3">ATCC 29082 / PCC 7421</strain>
    </source>
</reference>
<feature type="region of interest" description="Disordered" evidence="1">
    <location>
        <begin position="476"/>
        <end position="530"/>
    </location>
</feature>
<keyword evidence="3" id="KW-1185">Reference proteome</keyword>
<accession>Q7NJK5</accession>
<dbReference type="eggNOG" id="COG2885">
    <property type="taxonomic scope" value="Bacteria"/>
</dbReference>
<dbReference type="PATRIC" id="fig|251221.4.peg.1858"/>
<name>Q7NJK5_GLOVI</name>
<feature type="compositionally biased region" description="Polar residues" evidence="1">
    <location>
        <begin position="519"/>
        <end position="529"/>
    </location>
</feature>
<dbReference type="InParanoid" id="Q7NJK5"/>
<organism evidence="2 3">
    <name type="scientific">Gloeobacter violaceus (strain ATCC 29082 / PCC 7421)</name>
    <dbReference type="NCBI Taxonomy" id="251221"/>
    <lineage>
        <taxon>Bacteria</taxon>
        <taxon>Bacillati</taxon>
        <taxon>Cyanobacteriota</taxon>
        <taxon>Cyanophyceae</taxon>
        <taxon>Gloeobacterales</taxon>
        <taxon>Gloeobacteraceae</taxon>
        <taxon>Gloeobacter</taxon>
    </lineage>
</organism>